<keyword evidence="2" id="KW-0808">Transferase</keyword>
<dbReference type="SUPFAM" id="SSF56752">
    <property type="entry name" value="D-aminoacid aminotransferase-like PLP-dependent enzymes"/>
    <property type="match status" value="1"/>
</dbReference>
<dbReference type="Pfam" id="PF01063">
    <property type="entry name" value="Aminotran_4"/>
    <property type="match status" value="1"/>
</dbReference>
<name>E0Q989_9BIFI</name>
<dbReference type="InterPro" id="IPR050571">
    <property type="entry name" value="Class-IV_PLP-Dep_Aminotrnsfr"/>
</dbReference>
<sequence length="331" mass="36046">MVHAMVARAGREVPMSSIVLGVGNGKALFTGMSVAPDEDLVRFADPTDSIINAFDLSVLRGDGIFEATTVWRGFPVSLENHLRRLAQSAKLMNMPEPNIPAMTRAVELVIDQYDDPEPGPMLRIIVSRGLDPDTGVGRSADRTPTIFIFLDAKGTLHSLEPITMASMTRGYPSDITARAPWLLNGAKTLSYAFNCAVHRECARRGVGDAILHTEDGYTMECPNSSIVARYGDDFVTPDPRIGILNGTSQREMFAWALQEGHKAVYRKLPIAELREADSLYMTHGGWVIPISEIDGRALVVDTAQIQAVNDAIHSGRTHDDALGIGPTGDYE</sequence>
<proteinExistence type="inferred from homology"/>
<dbReference type="GO" id="GO:0008483">
    <property type="term" value="F:transaminase activity"/>
    <property type="evidence" value="ECO:0007669"/>
    <property type="project" value="UniProtKB-KW"/>
</dbReference>
<comment type="caution">
    <text evidence="2">The sequence shown here is derived from an EMBL/GenBank/DDBJ whole genome shotgun (WGS) entry which is preliminary data.</text>
</comment>
<dbReference type="Gene3D" id="3.20.10.10">
    <property type="entry name" value="D-amino Acid Aminotransferase, subunit A, domain 2"/>
    <property type="match status" value="1"/>
</dbReference>
<dbReference type="InterPro" id="IPR001544">
    <property type="entry name" value="Aminotrans_IV"/>
</dbReference>
<dbReference type="EMBL" id="AEEQ01000011">
    <property type="protein sequence ID" value="EFM40812.1"/>
    <property type="molecule type" value="Genomic_DNA"/>
</dbReference>
<dbReference type="InterPro" id="IPR043132">
    <property type="entry name" value="BCAT-like_C"/>
</dbReference>
<reference evidence="2 3" key="1">
    <citation type="submission" date="2010-08" db="EMBL/GenBank/DDBJ databases">
        <authorList>
            <person name="Muzny D."/>
            <person name="Qin X."/>
            <person name="Deng J."/>
            <person name="Jiang H."/>
            <person name="Liu Y."/>
            <person name="Qu J."/>
            <person name="Song X.-Z."/>
            <person name="Zhang L."/>
            <person name="Thornton R."/>
            <person name="Coyle M."/>
            <person name="Francisco L."/>
            <person name="Jackson L."/>
            <person name="Javaid M."/>
            <person name="Korchina V."/>
            <person name="Kovar C."/>
            <person name="Mata R."/>
            <person name="Mathew T."/>
            <person name="Ngo R."/>
            <person name="Nguyen L."/>
            <person name="Nguyen N."/>
            <person name="Okwuonu G."/>
            <person name="Ongeri F."/>
            <person name="Pham C."/>
            <person name="Simmons D."/>
            <person name="Wilczek-Boney K."/>
            <person name="Hale W."/>
            <person name="Jakkamsetti A."/>
            <person name="Pham P."/>
            <person name="Ruth R."/>
            <person name="San Lucas F."/>
            <person name="Warren J."/>
            <person name="Zhang J."/>
            <person name="Zhao Z."/>
            <person name="Zhou C."/>
            <person name="Zhu D."/>
            <person name="Lee S."/>
            <person name="Bess C."/>
            <person name="Blankenburg K."/>
            <person name="Forbes L."/>
            <person name="Fu Q."/>
            <person name="Gubbala S."/>
            <person name="Hirani K."/>
            <person name="Jayaseelan J.C."/>
            <person name="Lara F."/>
            <person name="Munidasa M."/>
            <person name="Palculict T."/>
            <person name="Patil S."/>
            <person name="Pu L.-L."/>
            <person name="Saada N."/>
            <person name="Tang L."/>
            <person name="Weissenberger G."/>
            <person name="Zhu Y."/>
            <person name="Hemphill L."/>
            <person name="Shang Y."/>
            <person name="Youmans B."/>
            <person name="Ayvaz T."/>
            <person name="Ross M."/>
            <person name="Santibanez J."/>
            <person name="Aqrawi P."/>
            <person name="Gross S."/>
            <person name="Joshi V."/>
            <person name="Fowler G."/>
            <person name="Nazareth L."/>
            <person name="Reid J."/>
            <person name="Worley K."/>
            <person name="Petrosino J."/>
            <person name="Highlander S."/>
            <person name="Gibbs R."/>
        </authorList>
    </citation>
    <scope>NUCLEOTIDE SEQUENCE [LARGE SCALE GENOMIC DNA]</scope>
    <source>
        <strain evidence="2 3">ATCC 27679</strain>
    </source>
</reference>
<evidence type="ECO:0000313" key="2">
    <source>
        <dbReference type="EMBL" id="EFM40812.1"/>
    </source>
</evidence>
<dbReference type="NCBIfam" id="NF005888">
    <property type="entry name" value="PRK07849.1-3"/>
    <property type="match status" value="1"/>
</dbReference>
<dbReference type="PANTHER" id="PTHR42743:SF11">
    <property type="entry name" value="AMINODEOXYCHORISMATE LYASE"/>
    <property type="match status" value="1"/>
</dbReference>
<evidence type="ECO:0000313" key="3">
    <source>
        <dbReference type="Proteomes" id="UP000003323"/>
    </source>
</evidence>
<accession>E0Q989</accession>
<evidence type="ECO:0000256" key="1">
    <source>
        <dbReference type="ARBA" id="ARBA00009320"/>
    </source>
</evidence>
<dbReference type="GO" id="GO:0046394">
    <property type="term" value="P:carboxylic acid biosynthetic process"/>
    <property type="evidence" value="ECO:0007669"/>
    <property type="project" value="UniProtKB-ARBA"/>
</dbReference>
<dbReference type="Proteomes" id="UP000003323">
    <property type="component" value="Unassembled WGS sequence"/>
</dbReference>
<protein>
    <submittedName>
        <fullName evidence="2">Aminotransferase, class IV</fullName>
    </submittedName>
</protein>
<dbReference type="InterPro" id="IPR043131">
    <property type="entry name" value="BCAT-like_N"/>
</dbReference>
<dbReference type="AlphaFoldDB" id="E0Q989"/>
<dbReference type="HOGENOM" id="CLU_020844_1_0_11"/>
<dbReference type="InterPro" id="IPR036038">
    <property type="entry name" value="Aminotransferase-like"/>
</dbReference>
<keyword evidence="2" id="KW-0032">Aminotransferase</keyword>
<dbReference type="PANTHER" id="PTHR42743">
    <property type="entry name" value="AMINO-ACID AMINOTRANSFERASE"/>
    <property type="match status" value="1"/>
</dbReference>
<dbReference type="Gene3D" id="3.30.470.10">
    <property type="match status" value="1"/>
</dbReference>
<comment type="similarity">
    <text evidence="1">Belongs to the class-IV pyridoxal-phosphate-dependent aminotransferase family.</text>
</comment>
<gene>
    <name evidence="2" type="ORF">HMPREF0168_1835</name>
</gene>
<organism evidence="2 3">
    <name type="scientific">Bifidobacterium dentium ATCC 27679</name>
    <dbReference type="NCBI Taxonomy" id="871562"/>
    <lineage>
        <taxon>Bacteria</taxon>
        <taxon>Bacillati</taxon>
        <taxon>Actinomycetota</taxon>
        <taxon>Actinomycetes</taxon>
        <taxon>Bifidobacteriales</taxon>
        <taxon>Bifidobacteriaceae</taxon>
        <taxon>Bifidobacterium</taxon>
    </lineage>
</organism>
<dbReference type="GO" id="GO:0005829">
    <property type="term" value="C:cytosol"/>
    <property type="evidence" value="ECO:0007669"/>
    <property type="project" value="TreeGrafter"/>
</dbReference>